<dbReference type="InterPro" id="IPR001173">
    <property type="entry name" value="Glyco_trans_2-like"/>
</dbReference>
<dbReference type="InterPro" id="IPR050256">
    <property type="entry name" value="Glycosyltransferase_2"/>
</dbReference>
<proteinExistence type="predicted"/>
<dbReference type="Pfam" id="PF00535">
    <property type="entry name" value="Glycos_transf_2"/>
    <property type="match status" value="1"/>
</dbReference>
<keyword evidence="3" id="KW-0808">Transferase</keyword>
<evidence type="ECO:0000313" key="3">
    <source>
        <dbReference type="EMBL" id="PLX16387.1"/>
    </source>
</evidence>
<feature type="domain" description="Glycosyltransferase 2-like" evidence="2">
    <location>
        <begin position="8"/>
        <end position="156"/>
    </location>
</feature>
<dbReference type="SUPFAM" id="SSF53448">
    <property type="entry name" value="Nucleotide-diphospho-sugar transferases"/>
    <property type="match status" value="1"/>
</dbReference>
<evidence type="ECO:0000256" key="1">
    <source>
        <dbReference type="SAM" id="Phobius"/>
    </source>
</evidence>
<feature type="transmembrane region" description="Helical" evidence="1">
    <location>
        <begin position="252"/>
        <end position="274"/>
    </location>
</feature>
<dbReference type="GO" id="GO:0016740">
    <property type="term" value="F:transferase activity"/>
    <property type="evidence" value="ECO:0007669"/>
    <property type="project" value="UniProtKB-KW"/>
</dbReference>
<keyword evidence="1" id="KW-0472">Membrane</keyword>
<dbReference type="PANTHER" id="PTHR48090:SF7">
    <property type="entry name" value="RFBJ PROTEIN"/>
    <property type="match status" value="1"/>
</dbReference>
<organism evidence="3 4">
    <name type="scientific">Muiribacterium halophilum</name>
    <dbReference type="NCBI Taxonomy" id="2053465"/>
    <lineage>
        <taxon>Bacteria</taxon>
        <taxon>Candidatus Muiribacteriota</taxon>
        <taxon>Candidatus Muiribacteriia</taxon>
        <taxon>Candidatus Muiribacteriales</taxon>
        <taxon>Candidatus Muiribacteriaceae</taxon>
        <taxon>Candidatus Muiribacterium</taxon>
    </lineage>
</organism>
<dbReference type="Proteomes" id="UP000234857">
    <property type="component" value="Unassembled WGS sequence"/>
</dbReference>
<evidence type="ECO:0000259" key="2">
    <source>
        <dbReference type="Pfam" id="PF00535"/>
    </source>
</evidence>
<dbReference type="CDD" id="cd04179">
    <property type="entry name" value="DPM_DPG-synthase_like"/>
    <property type="match status" value="1"/>
</dbReference>
<gene>
    <name evidence="3" type="ORF">C0601_10485</name>
</gene>
<protein>
    <submittedName>
        <fullName evidence="3">Glycosyl transferase</fullName>
    </submittedName>
</protein>
<comment type="caution">
    <text evidence="3">The sequence shown here is derived from an EMBL/GenBank/DDBJ whole genome shotgun (WGS) entry which is preliminary data.</text>
</comment>
<feature type="transmembrane region" description="Helical" evidence="1">
    <location>
        <begin position="226"/>
        <end position="246"/>
    </location>
</feature>
<dbReference type="EMBL" id="PKTG01000116">
    <property type="protein sequence ID" value="PLX16387.1"/>
    <property type="molecule type" value="Genomic_DNA"/>
</dbReference>
<accession>A0A2N5ZCL3</accession>
<reference evidence="3 4" key="1">
    <citation type="submission" date="2017-11" db="EMBL/GenBank/DDBJ databases">
        <title>Genome-resolved metagenomics identifies genetic mobility, metabolic interactions, and unexpected diversity in perchlorate-reducing communities.</title>
        <authorList>
            <person name="Barnum T.P."/>
            <person name="Figueroa I.A."/>
            <person name="Carlstrom C.I."/>
            <person name="Lucas L.N."/>
            <person name="Engelbrektson A.L."/>
            <person name="Coates J.D."/>
        </authorList>
    </citation>
    <scope>NUCLEOTIDE SEQUENCE [LARGE SCALE GENOMIC DNA]</scope>
    <source>
        <strain evidence="3">BM706</strain>
    </source>
</reference>
<dbReference type="InterPro" id="IPR029044">
    <property type="entry name" value="Nucleotide-diphossugar_trans"/>
</dbReference>
<evidence type="ECO:0000313" key="4">
    <source>
        <dbReference type="Proteomes" id="UP000234857"/>
    </source>
</evidence>
<dbReference type="PANTHER" id="PTHR48090">
    <property type="entry name" value="UNDECAPRENYL-PHOSPHATE 4-DEOXY-4-FORMAMIDO-L-ARABINOSE TRANSFERASE-RELATED"/>
    <property type="match status" value="1"/>
</dbReference>
<keyword evidence="1" id="KW-1133">Transmembrane helix</keyword>
<sequence length="287" mass="33197">MVEKKDLTVIIPVYNEEESLPIFLENISKFKEEYNILFVDDASKDKSKHMIEEAGFNVLSHPYNKGYGAALKTGIRNSETEFIIIMDSDMQHDPDYIIEFINNYKWYDIVIGEITKSSYFPFFRRPGKFFLNVLASYSAGFKIKDINSGFRMFKKEDTLRYLEILPNGFSFTTTQTLLYIKGGYSLKYIPLKAFKRKGSSTVKVRDGINTTFLILKTLVLYSPMKFFLPVSIFLFLIGSGELVWEYNLFNKFQFSTSALLLYLSSLLVFMSGMISEQISQLKRIGNN</sequence>
<dbReference type="Gene3D" id="3.90.550.10">
    <property type="entry name" value="Spore Coat Polysaccharide Biosynthesis Protein SpsA, Chain A"/>
    <property type="match status" value="1"/>
</dbReference>
<dbReference type="AlphaFoldDB" id="A0A2N5ZCL3"/>
<name>A0A2N5ZCL3_MUIH1</name>
<keyword evidence="1" id="KW-0812">Transmembrane</keyword>